<organism evidence="1 2">
    <name type="scientific">Aureibacillus halotolerans</name>
    <dbReference type="NCBI Taxonomy" id="1508390"/>
    <lineage>
        <taxon>Bacteria</taxon>
        <taxon>Bacillati</taxon>
        <taxon>Bacillota</taxon>
        <taxon>Bacilli</taxon>
        <taxon>Bacillales</taxon>
        <taxon>Bacillaceae</taxon>
        <taxon>Aureibacillus</taxon>
    </lineage>
</organism>
<dbReference type="OrthoDB" id="2589718at2"/>
<name>A0A4R6TT66_9BACI</name>
<comment type="caution">
    <text evidence="1">The sequence shown here is derived from an EMBL/GenBank/DDBJ whole genome shotgun (WGS) entry which is preliminary data.</text>
</comment>
<evidence type="ECO:0000313" key="2">
    <source>
        <dbReference type="Proteomes" id="UP000295632"/>
    </source>
</evidence>
<protein>
    <submittedName>
        <fullName evidence="1">Uncharacterized protein</fullName>
    </submittedName>
</protein>
<accession>A0A4R6TT66</accession>
<gene>
    <name evidence="1" type="ORF">EV213_12823</name>
</gene>
<evidence type="ECO:0000313" key="1">
    <source>
        <dbReference type="EMBL" id="TDQ33791.1"/>
    </source>
</evidence>
<dbReference type="RefSeq" id="WP_133582287.1">
    <property type="nucleotide sequence ID" value="NZ_SNYJ01000028.1"/>
</dbReference>
<dbReference type="Proteomes" id="UP000295632">
    <property type="component" value="Unassembled WGS sequence"/>
</dbReference>
<keyword evidence="2" id="KW-1185">Reference proteome</keyword>
<dbReference type="EMBL" id="SNYJ01000028">
    <property type="protein sequence ID" value="TDQ33791.1"/>
    <property type="molecule type" value="Genomic_DNA"/>
</dbReference>
<sequence length="108" mass="12132">MARKNHVGVYEIGFRSSGHYSLTGATLISGVQHKTVNDESFTSTVTAKLTAEYEGKTYKIQSTGYCGLNYKDGDCFSFAFSLEDEPVRKDGIVRLTMTGLYENVWRER</sequence>
<proteinExistence type="predicted"/>
<dbReference type="AlphaFoldDB" id="A0A4R6TT66"/>
<reference evidence="1 2" key="1">
    <citation type="submission" date="2019-03" db="EMBL/GenBank/DDBJ databases">
        <title>Genomic Encyclopedia of Type Strains, Phase IV (KMG-IV): sequencing the most valuable type-strain genomes for metagenomic binning, comparative biology and taxonomic classification.</title>
        <authorList>
            <person name="Goeker M."/>
        </authorList>
    </citation>
    <scope>NUCLEOTIDE SEQUENCE [LARGE SCALE GENOMIC DNA]</scope>
    <source>
        <strain evidence="1 2">DSM 28697</strain>
    </source>
</reference>